<dbReference type="InterPro" id="IPR019465">
    <property type="entry name" value="Cog5"/>
</dbReference>
<evidence type="ECO:0000259" key="6">
    <source>
        <dbReference type="Pfam" id="PF10392"/>
    </source>
</evidence>
<feature type="region of interest" description="Disordered" evidence="5">
    <location>
        <begin position="1"/>
        <end position="33"/>
    </location>
</feature>
<dbReference type="PANTHER" id="PTHR13228">
    <property type="entry name" value="CONSERVED OLIGOMERIC GOLGI COMPLEX COMPONENT 5"/>
    <property type="match status" value="1"/>
</dbReference>
<name>A0AAN7U1G6_9MYCE</name>
<keyword evidence="3" id="KW-0333">Golgi apparatus</keyword>
<protein>
    <recommendedName>
        <fullName evidence="2">Conserved oligomeric Golgi complex subunit 5</fullName>
    </recommendedName>
</protein>
<accession>A0AAN7U1G6</accession>
<evidence type="ECO:0000256" key="2">
    <source>
        <dbReference type="ARBA" id="ARBA00020974"/>
    </source>
</evidence>
<dbReference type="InterPro" id="IPR048485">
    <property type="entry name" value="COG5_helical"/>
</dbReference>
<dbReference type="InterPro" id="IPR049176">
    <property type="entry name" value="COG5_N"/>
</dbReference>
<keyword evidence="4" id="KW-0472">Membrane</keyword>
<evidence type="ECO:0000313" key="8">
    <source>
        <dbReference type="EMBL" id="KAK5579283.1"/>
    </source>
</evidence>
<reference evidence="8 9" key="1">
    <citation type="submission" date="2023-11" db="EMBL/GenBank/DDBJ databases">
        <title>Dfirmibasis_genome.</title>
        <authorList>
            <person name="Edelbroek B."/>
            <person name="Kjellin J."/>
            <person name="Jerlstrom-Hultqvist J."/>
            <person name="Soderbom F."/>
        </authorList>
    </citation>
    <scope>NUCLEOTIDE SEQUENCE [LARGE SCALE GENOMIC DNA]</scope>
    <source>
        <strain evidence="8 9">TNS-C-14</strain>
    </source>
</reference>
<keyword evidence="9" id="KW-1185">Reference proteome</keyword>
<dbReference type="AlphaFoldDB" id="A0AAN7U1G6"/>
<sequence length="850" mass="95673">MSNSNNNNNLNNEKRSPLPNISSPNLISNSSKTTITTTMIGNEDENEKKKSNNNIFEGDNSHIYNQFLGDDFNVVHYTSNALKVSSISLSLDTLTTCTRELGQELTENITTNYDDLFKLANNIKELDQLTDTLKLGVSNLEESIQRMKKDISEPYNKVKSHISQLKRVQDSCELLRKVIRYIQLVKKLKNHLQAGSRDLSKSAQCINEINLLKKDSDLTGINIIDSQVVWIKTCSDQIITISSTLLYQGMENQNQTDVANSLQVFHNMAILNEKVYSVVNSTTEKVIKNIKALLNVNKLIADLPKTSIANNSITSSNIGNSNNNTNKNNNINNIISTSTDKSIWLKFESLIDTLYSSLIQILHLQRVLLKIKDPLTHKSLMEVLLIKQHQLQQQQQQQGGAGATTTITQPVLIEMISTLFWKSILKVLENNLLVAAKSSNIIENTFIREYPKVSKFFLDFIKRLQNYIDIHQMDIQQQFMIVLSNINQIIGANNNSSGSGNSIESPSSSSSNSSTTTTPTPTSSSLILLSADDYKLSLFKSIGLFEKAYLEYSQSKMSTIVNGLFPQSTWSSRSTLPVIPNGKQLVDLSKTIWSEIEWLVANNDRQLLGKLMLVVSKVIDLFSLKIESMVQPPGLIVLGGSSSSNEIITINENSKPTPSQTVNMLLFNASIQLNSSIQSLLTSQPLERESIILIEKSLNSLVTICTNIITPLMNSFFTHIEQIFSTIHNEDWYNEKTTKMLINKSNQTCSSYMENFKTLVNYFQNQYLMRFTPCQLLNSQIKAMISKIFIVYLKYCSLLKQPFSENGKLKMVNDLTHLEFAVTPLLVSGGIKEIGESYNLIRNYKQSIFN</sequence>
<dbReference type="GO" id="GO:0017119">
    <property type="term" value="C:Golgi transport complex"/>
    <property type="evidence" value="ECO:0007669"/>
    <property type="project" value="InterPro"/>
</dbReference>
<evidence type="ECO:0000256" key="4">
    <source>
        <dbReference type="ARBA" id="ARBA00023136"/>
    </source>
</evidence>
<feature type="region of interest" description="Disordered" evidence="5">
    <location>
        <begin position="497"/>
        <end position="523"/>
    </location>
</feature>
<feature type="domain" description="Conserved oligomeric Golgi complex subunit 5 N-terminal" evidence="6">
    <location>
        <begin position="65"/>
        <end position="188"/>
    </location>
</feature>
<proteinExistence type="predicted"/>
<evidence type="ECO:0000313" key="9">
    <source>
        <dbReference type="Proteomes" id="UP001344447"/>
    </source>
</evidence>
<gene>
    <name evidence="8" type="ORF">RB653_008964</name>
</gene>
<comment type="subcellular location">
    <subcellularLocation>
        <location evidence="1">Golgi apparatus membrane</location>
        <topology evidence="1">Peripheral membrane protein</topology>
    </subcellularLocation>
</comment>
<evidence type="ECO:0000256" key="1">
    <source>
        <dbReference type="ARBA" id="ARBA00004395"/>
    </source>
</evidence>
<feature type="domain" description="Conserved oligomeric Golgi complex subunit 5 helical" evidence="7">
    <location>
        <begin position="218"/>
        <end position="460"/>
    </location>
</feature>
<evidence type="ECO:0000256" key="5">
    <source>
        <dbReference type="SAM" id="MobiDB-lite"/>
    </source>
</evidence>
<evidence type="ECO:0000256" key="3">
    <source>
        <dbReference type="ARBA" id="ARBA00023034"/>
    </source>
</evidence>
<dbReference type="Pfam" id="PF20649">
    <property type="entry name" value="COG5_C"/>
    <property type="match status" value="1"/>
</dbReference>
<organism evidence="8 9">
    <name type="scientific">Dictyostelium firmibasis</name>
    <dbReference type="NCBI Taxonomy" id="79012"/>
    <lineage>
        <taxon>Eukaryota</taxon>
        <taxon>Amoebozoa</taxon>
        <taxon>Evosea</taxon>
        <taxon>Eumycetozoa</taxon>
        <taxon>Dictyostelia</taxon>
        <taxon>Dictyosteliales</taxon>
        <taxon>Dictyosteliaceae</taxon>
        <taxon>Dictyostelium</taxon>
    </lineage>
</organism>
<dbReference type="Pfam" id="PF10392">
    <property type="entry name" value="COG5_N"/>
    <property type="match status" value="1"/>
</dbReference>
<dbReference type="Proteomes" id="UP001344447">
    <property type="component" value="Unassembled WGS sequence"/>
</dbReference>
<dbReference type="EMBL" id="JAVFKY010000003">
    <property type="protein sequence ID" value="KAK5579283.1"/>
    <property type="molecule type" value="Genomic_DNA"/>
</dbReference>
<dbReference type="GO" id="GO:0000139">
    <property type="term" value="C:Golgi membrane"/>
    <property type="evidence" value="ECO:0007669"/>
    <property type="project" value="UniProtKB-SubCell"/>
</dbReference>
<dbReference type="GO" id="GO:0006891">
    <property type="term" value="P:intra-Golgi vesicle-mediated transport"/>
    <property type="evidence" value="ECO:0007669"/>
    <property type="project" value="InterPro"/>
</dbReference>
<dbReference type="PANTHER" id="PTHR13228:SF3">
    <property type="entry name" value="CONSERVED OLIGOMERIC GOLGI COMPLEX SUBUNIT 5"/>
    <property type="match status" value="1"/>
</dbReference>
<comment type="caution">
    <text evidence="8">The sequence shown here is derived from an EMBL/GenBank/DDBJ whole genome shotgun (WGS) entry which is preliminary data.</text>
</comment>
<evidence type="ECO:0000259" key="7">
    <source>
        <dbReference type="Pfam" id="PF20649"/>
    </source>
</evidence>